<evidence type="ECO:0000313" key="7">
    <source>
        <dbReference type="Proteomes" id="UP001188597"/>
    </source>
</evidence>
<feature type="coiled-coil region" evidence="3">
    <location>
        <begin position="998"/>
        <end position="1309"/>
    </location>
</feature>
<dbReference type="GO" id="GO:0005886">
    <property type="term" value="C:plasma membrane"/>
    <property type="evidence" value="ECO:0007669"/>
    <property type="project" value="TreeGrafter"/>
</dbReference>
<evidence type="ECO:0000313" key="6">
    <source>
        <dbReference type="EMBL" id="KAK3042197.1"/>
    </source>
</evidence>
<feature type="coiled-coil region" evidence="3">
    <location>
        <begin position="1635"/>
        <end position="1690"/>
    </location>
</feature>
<dbReference type="GO" id="GO:0051015">
    <property type="term" value="F:actin filament binding"/>
    <property type="evidence" value="ECO:0007669"/>
    <property type="project" value="TreeGrafter"/>
</dbReference>
<evidence type="ECO:0000256" key="1">
    <source>
        <dbReference type="ARBA" id="ARBA00023054"/>
    </source>
</evidence>
<dbReference type="InterPro" id="IPR051861">
    <property type="entry name" value="NET_actin-binding_domain"/>
</dbReference>
<evidence type="ECO:0000256" key="4">
    <source>
        <dbReference type="SAM" id="MobiDB-lite"/>
    </source>
</evidence>
<dbReference type="Pfam" id="PF07765">
    <property type="entry name" value="KIP1"/>
    <property type="match status" value="1"/>
</dbReference>
<sequence length="1998" mass="229426">MATFSHSESRRLYSWWWDSHISPKNSKWLQENLTDMDAKVKAMIKLIEEDADSFARRAEMYYKKRPELMRLVEEFYRAYRALAERYDHATGELRHAHRTMAAAFPNQEPFVLTEDLSSECSSHDTGPHTPEIPHPSRALNPDDLQTGSYSVESDAGISKRGLKQMLVAGDRRNLNTDKSLNDEVSQLSDENQNLKAKVISESERASKAEGQIQNLKSTLVDMQTEKEAVLLRYQQSLEKLSTLEGELNCSQREARRLNEQASKAQMEVDVLKEAFVELEAEKDAAFVKQKEYLERISNLERMISQAQEDAKGLNKQAINAEAEAQYLREELSRLQSEKEAALLHYNHSLETISYLERKISIAKEDASLLSERADRAEREVDRLKKALAGMSEEKEIVALQYECCLEKISKLEGEISCAEEDVKRLTSEVLIGASKLKTAEGKCVLLEMSNQSLQLEAANLAKKISSKDQELAEKHKELEKLQTFVQNERMRYTQVEASLQTLQNMHSQSQEEQRALTLELQNGLHMFKDLEICKHDLEEEIRQVKVENHSLNEQNSSLAITMRDLQNEIPNLRRMKERLEEQVTLQMGQSSALQQEIFRLKEEITGLNRSYKALVEQVKLVGLDPESFGSSVKGLQDENLRLRQICEKDRDEKEVLLENVKAIDEFHEKNAALQKSLFDVNGELEGSRQTVRALQESCQALHGEKSALGTEKAIILSQLQIVTENMRKLLEKNTTLESSLSSAIVELDDLRVKSKSLESLCQLLDTEKSNLHTERSTLVVQLENVERRLESLEKRFMQFEAKYAGLERENEHTHSEIEELRVSLGVERQERTSFKLWSETQFASLENHIHLLQEESVCSKQNFQEELDKAVIAQFEIFILQKFIQDMEEKNYYLLNEQQKYVEESKLTDKLIAELESENLEQQVEAELLLVEIEELRLGIYQVFRALEIGQSEDKNLNEQISMHDILGNIKNMKCSLLKYKDDQQLLLVENSVLVALLEQMKLEGLDHELERKNLEQTFNLMKEKLVQVIDEKSELLETNRQLRLEVSEGDQHADLLEAEVESLYVKQDDLQKAYLELQKKYSQLLEENRSFLKRFSNLKEEKRVVEEENNVLALETLALGNLSTIFKSFGTEKAEELKLLSEDLNNVHAVHHNLENEVIILREKLNVKERENLVLKDSLERLEMELSGVKTSSDRLKQEISSLKDSMSQRELEIIEVEQKLKTSANSNSELCTTLKGLKSECKESEVIQERLERNIVKLSEDYTNQEDKIKCLREVNRKLDSEVIMLHEEIEERRIREENLSSELQERSNEFELWESEATTFYFDLQISSIHEVLFEDKVHELKGVCESLEDENASKTQEIQQMKERVGSLENEIKGLKTQLLAYAPVIGSLRDNIASLERNALSRTRVTVADYQKTVDAEVEVYSLEESCQEQTEDQYSLLPTGISDLQELQTRIKAVEKVMVEEINRLERQESLISKIKVEAAMREIGELKLKCNSIREHDKQKGGRGSRRYELSDDLSSPKRRPKISEVRNGILMKDIPLDQGSDGCEHGISRRGSARARDETLGLWEAAEEDRNIGQTVKKLPKQAYEQREVDIVYHQVEMELGFDKLQVPANINVHTHGVNKGKILERLASDAQKLASLQETVQDLRRKLERNKNSKMAKNVDFETLKEQLQEAQETYVQLAYLNGQLIKNIEDSPSRSDRKVCKELEEAVSVQRKRVSEQARKESEKIGRLLLEIQKIQYVLLKLEDEKQSKGKSRFSRTRSRTSIILRDFIYSGRRNSVKRKKGGLCGCFKPSKNGGSNQITFCSDRVLFGRCHSTRAECSDGILFGQNSVRPLSLYSGRVFGRDSVRQRSFCSGRVFGHDSVRTEFYSATVTLLGQSVRTQFCSDKTLFGQGHSARTECSDGILFGQNSVRPLSLYFGRVFGHDSVRPLSLCSGRVFGHDSVREGFYSATVTLFRQSVQTRFCSGRILFGHYPGSLHVSPSSLMSLSGN</sequence>
<comment type="caution">
    <text evidence="6">The sequence shown here is derived from an EMBL/GenBank/DDBJ whole genome shotgun (WGS) entry which is preliminary data.</text>
</comment>
<feature type="compositionally biased region" description="Basic and acidic residues" evidence="4">
    <location>
        <begin position="1501"/>
        <end position="1517"/>
    </location>
</feature>
<feature type="coiled-coil region" evidence="3">
    <location>
        <begin position="1341"/>
        <end position="1382"/>
    </location>
</feature>
<evidence type="ECO:0000256" key="3">
    <source>
        <dbReference type="SAM" id="Coils"/>
    </source>
</evidence>
<proteinExistence type="inferred from homology"/>
<comment type="similarity">
    <text evidence="2">Belongs to the NET family.</text>
</comment>
<feature type="region of interest" description="Disordered" evidence="4">
    <location>
        <begin position="1501"/>
        <end position="1529"/>
    </location>
</feature>
<feature type="region of interest" description="Disordered" evidence="4">
    <location>
        <begin position="115"/>
        <end position="156"/>
    </location>
</feature>
<gene>
    <name evidence="6" type="ORF">RJ639_001317</name>
</gene>
<protein>
    <recommendedName>
        <fullName evidence="5">NAB domain-containing protein</fullName>
    </recommendedName>
</protein>
<feature type="coiled-coil region" evidence="3">
    <location>
        <begin position="775"/>
        <end position="823"/>
    </location>
</feature>
<dbReference type="Proteomes" id="UP001188597">
    <property type="component" value="Unassembled WGS sequence"/>
</dbReference>
<evidence type="ECO:0000256" key="2">
    <source>
        <dbReference type="ARBA" id="ARBA00038006"/>
    </source>
</evidence>
<name>A0AA89BMK4_9ASTE</name>
<dbReference type="PANTHER" id="PTHR32258">
    <property type="entry name" value="PROTEIN NETWORKED 4A"/>
    <property type="match status" value="1"/>
</dbReference>
<keyword evidence="1 3" id="KW-0175">Coiled coil</keyword>
<dbReference type="SUPFAM" id="SSF57997">
    <property type="entry name" value="Tropomyosin"/>
    <property type="match status" value="1"/>
</dbReference>
<accession>A0AA89BMK4</accession>
<dbReference type="EMBL" id="JAVXUP010000023">
    <property type="protein sequence ID" value="KAK3042197.1"/>
    <property type="molecule type" value="Genomic_DNA"/>
</dbReference>
<organism evidence="6 7">
    <name type="scientific">Escallonia herrerae</name>
    <dbReference type="NCBI Taxonomy" id="1293975"/>
    <lineage>
        <taxon>Eukaryota</taxon>
        <taxon>Viridiplantae</taxon>
        <taxon>Streptophyta</taxon>
        <taxon>Embryophyta</taxon>
        <taxon>Tracheophyta</taxon>
        <taxon>Spermatophyta</taxon>
        <taxon>Magnoliopsida</taxon>
        <taxon>eudicotyledons</taxon>
        <taxon>Gunneridae</taxon>
        <taxon>Pentapetalae</taxon>
        <taxon>asterids</taxon>
        <taxon>campanulids</taxon>
        <taxon>Escalloniales</taxon>
        <taxon>Escalloniaceae</taxon>
        <taxon>Escallonia</taxon>
    </lineage>
</organism>
<evidence type="ECO:0000259" key="5">
    <source>
        <dbReference type="PROSITE" id="PS51774"/>
    </source>
</evidence>
<dbReference type="InterPro" id="IPR011684">
    <property type="entry name" value="NAB"/>
</dbReference>
<keyword evidence="7" id="KW-1185">Reference proteome</keyword>
<dbReference type="PANTHER" id="PTHR32258:SF6">
    <property type="entry name" value="PROTEIN NETWORKED 1A"/>
    <property type="match status" value="1"/>
</dbReference>
<reference evidence="6" key="1">
    <citation type="submission" date="2022-12" db="EMBL/GenBank/DDBJ databases">
        <title>Draft genome assemblies for two species of Escallonia (Escalloniales).</title>
        <authorList>
            <person name="Chanderbali A."/>
            <person name="Dervinis C."/>
            <person name="Anghel I."/>
            <person name="Soltis D."/>
            <person name="Soltis P."/>
            <person name="Zapata F."/>
        </authorList>
    </citation>
    <scope>NUCLEOTIDE SEQUENCE</scope>
    <source>
        <strain evidence="6">UCBG64.0493</strain>
        <tissue evidence="6">Leaf</tissue>
    </source>
</reference>
<feature type="domain" description="NAB" evidence="5">
    <location>
        <begin position="13"/>
        <end position="93"/>
    </location>
</feature>
<feature type="coiled-coil region" evidence="3">
    <location>
        <begin position="177"/>
        <end position="596"/>
    </location>
</feature>
<dbReference type="PROSITE" id="PS51774">
    <property type="entry name" value="NAB"/>
    <property type="match status" value="1"/>
</dbReference>